<dbReference type="PANTHER" id="PTHR39639">
    <property type="entry name" value="CHROMOSOME 16, WHOLE GENOME SHOTGUN SEQUENCE"/>
    <property type="match status" value="1"/>
</dbReference>
<evidence type="ECO:0000313" key="3">
    <source>
        <dbReference type="Proteomes" id="UP000198982"/>
    </source>
</evidence>
<evidence type="ECO:0000313" key="2">
    <source>
        <dbReference type="EMBL" id="SEB88465.1"/>
    </source>
</evidence>
<keyword evidence="3" id="KW-1185">Reference proteome</keyword>
<dbReference type="RefSeq" id="WP_092314097.1">
    <property type="nucleotide sequence ID" value="NZ_FNTJ01000001.1"/>
</dbReference>
<dbReference type="InterPro" id="IPR004919">
    <property type="entry name" value="GmrSD_N"/>
</dbReference>
<dbReference type="PANTHER" id="PTHR39639:SF1">
    <property type="entry name" value="DUF262 DOMAIN-CONTAINING PROTEIN"/>
    <property type="match status" value="1"/>
</dbReference>
<gene>
    <name evidence="2" type="ORF">SAMN05216178_2623</name>
</gene>
<proteinExistence type="predicted"/>
<dbReference type="Proteomes" id="UP000198982">
    <property type="component" value="Unassembled WGS sequence"/>
</dbReference>
<reference evidence="3" key="1">
    <citation type="submission" date="2016-10" db="EMBL/GenBank/DDBJ databases">
        <authorList>
            <person name="Varghese N."/>
            <person name="Submissions S."/>
        </authorList>
    </citation>
    <scope>NUCLEOTIDE SEQUENCE [LARGE SCALE GENOMIC DNA]</scope>
    <source>
        <strain evidence="3">DSM 9751</strain>
    </source>
</reference>
<protein>
    <recommendedName>
        <fullName evidence="1">GmrSD restriction endonucleases N-terminal domain-containing protein</fullName>
    </recommendedName>
</protein>
<name>A0A1H4N158_9PSED</name>
<dbReference type="Pfam" id="PF03235">
    <property type="entry name" value="GmrSD_N"/>
    <property type="match status" value="1"/>
</dbReference>
<evidence type="ECO:0000259" key="1">
    <source>
        <dbReference type="Pfam" id="PF03235"/>
    </source>
</evidence>
<feature type="domain" description="GmrSD restriction endonucleases N-terminal" evidence="1">
    <location>
        <begin position="40"/>
        <end position="192"/>
    </location>
</feature>
<organism evidence="2 3">
    <name type="scientific">Pseudomonas saponiphila</name>
    <dbReference type="NCBI Taxonomy" id="556534"/>
    <lineage>
        <taxon>Bacteria</taxon>
        <taxon>Pseudomonadati</taxon>
        <taxon>Pseudomonadota</taxon>
        <taxon>Gammaproteobacteria</taxon>
        <taxon>Pseudomonadales</taxon>
        <taxon>Pseudomonadaceae</taxon>
        <taxon>Pseudomonas</taxon>
    </lineage>
</organism>
<sequence length="394" mass="45713">MKEEQNIEIEVPADERDDFYSDDDLFEISSWGADLSFRELIARYDDDELVKPELQRNYVWDKAEASRFIDSILLGLPVPSIFLAKTLDEKLLIIDGYQRLMTVRDFVKGIFSTDGSIFKLSRSEKIHDRWKGKAFLELTPEEQRKIRNTTIHAIVFMQKHPVDGDTSLFQVFERINSGGRSLLPQEIRNCVYQGPLNSLLFELNKVPEWRALWGNPEPDSRMRDMECILRFFALSQLATESPKTSPSRVSLKKYLNQFMGQNNQESLCTEFKERFISAVHFTYEHIGTNAFHNISPSNPDRDVTAFSATIFDSVLIAIDVGIHNGIAENYIEGIADRRRNLLKSNDYQKSVSQETMRSETIRKRVIWMYQALLRISEHRDRPFRLIVTGHFANA</sequence>
<dbReference type="EMBL" id="FNTJ01000001">
    <property type="protein sequence ID" value="SEB88465.1"/>
    <property type="molecule type" value="Genomic_DNA"/>
</dbReference>
<accession>A0A1H4N158</accession>
<dbReference type="AlphaFoldDB" id="A0A1H4N158"/>